<comment type="similarity">
    <text evidence="5">Belongs to the protein N5-glutamine methyltransferase family. PrmC subfamily.</text>
</comment>
<evidence type="ECO:0000256" key="1">
    <source>
        <dbReference type="ARBA" id="ARBA00022603"/>
    </source>
</evidence>
<evidence type="ECO:0000259" key="6">
    <source>
        <dbReference type="Pfam" id="PF05175"/>
    </source>
</evidence>
<feature type="binding site" evidence="5">
    <location>
        <begin position="183"/>
        <end position="186"/>
    </location>
    <ligand>
        <name>substrate</name>
    </ligand>
</feature>
<dbReference type="Pfam" id="PF17827">
    <property type="entry name" value="PrmC_N"/>
    <property type="match status" value="1"/>
</dbReference>
<dbReference type="PROSITE" id="PS00092">
    <property type="entry name" value="N6_MTASE"/>
    <property type="match status" value="1"/>
</dbReference>
<dbReference type="Gene3D" id="3.40.50.150">
    <property type="entry name" value="Vaccinia Virus protein VP39"/>
    <property type="match status" value="1"/>
</dbReference>
<evidence type="ECO:0000259" key="7">
    <source>
        <dbReference type="Pfam" id="PF17827"/>
    </source>
</evidence>
<keyword evidence="1 5" id="KW-0489">Methyltransferase</keyword>
<comment type="function">
    <text evidence="5">Methylates the class 1 translation termination release factors RF1/PrfA and RF2/PrfB on the glutamine residue of the universally conserved GGQ motif.</text>
</comment>
<sequence length="275" mass="29743">MSDVSRPILQAFLQDPRLPRLEARMLLEHVLQKPRAWMLAHDTDPIEAWQAQQYQALATRRLAGEPMAYLVGHREFMGHDFAVTPDVLIPRPETELLVETALAWLADRPEAAVLDLGTGSGVIAVSIALGAPRAAVTATDASAAALQVAVRNAARLGARVDFAQGSWYDALPARARYDLIVSNPPYIARDDQHLDQGDLRFEPRNALTDGADGLRDLAVIVAGAAARLRPGGALWVEHGWDQAAAVRQLLAAAGFDQITSRRDLSGIERISGGSL</sequence>
<dbReference type="PANTHER" id="PTHR18895:SF74">
    <property type="entry name" value="MTRF1L RELEASE FACTOR GLUTAMINE METHYLTRANSFERASE"/>
    <property type="match status" value="1"/>
</dbReference>
<reference evidence="8 9" key="1">
    <citation type="journal article" date="2008" name="BMC Genomics">
        <title>The missing link: Bordetella petrii is endowed with both the metabolic versatility of environmental bacteria and virulence traits of pathogenic Bordetellae.</title>
        <authorList>
            <person name="Gross R."/>
            <person name="Guzman C.A."/>
            <person name="Sebaihia M."/>
            <person name="Martins Dos Santos V.A."/>
            <person name="Pieper D.H."/>
            <person name="Koebnik R."/>
            <person name="Lechner M."/>
            <person name="Bartels D."/>
            <person name="Buhrmester J."/>
            <person name="Choudhuri J.V."/>
            <person name="Ebensen T."/>
            <person name="Gaigalat L."/>
            <person name="Herrmann S."/>
            <person name="Khachane A.N."/>
            <person name="Larisch C."/>
            <person name="Link S."/>
            <person name="Linke B."/>
            <person name="Meyer F."/>
            <person name="Mormann S."/>
            <person name="Nakunst D."/>
            <person name="Rueckert C."/>
            <person name="Schneiker-Bekel S."/>
            <person name="Schulze K."/>
            <person name="Vorhoelter F.J."/>
            <person name="Yevsa T."/>
            <person name="Engle J.T."/>
            <person name="Goldman W.E."/>
            <person name="Puehler A."/>
            <person name="Goebel U.B."/>
            <person name="Goesmann A."/>
            <person name="Bloecker H."/>
            <person name="Kaiser O."/>
            <person name="Martinez-Arias R."/>
        </authorList>
    </citation>
    <scope>NUCLEOTIDE SEQUENCE [LARGE SCALE GENOMIC DNA]</scope>
    <source>
        <strain evidence="9">ATCC BAA-461 / DSM 12804 / CCUG 43448 / CIP 107267 / Se-1111R</strain>
    </source>
</reference>
<keyword evidence="9" id="KW-1185">Reference proteome</keyword>
<dbReference type="GO" id="GO:0003676">
    <property type="term" value="F:nucleic acid binding"/>
    <property type="evidence" value="ECO:0007669"/>
    <property type="project" value="InterPro"/>
</dbReference>
<dbReference type="NCBIfam" id="TIGR03534">
    <property type="entry name" value="RF_mod_PrmC"/>
    <property type="match status" value="1"/>
</dbReference>
<dbReference type="CDD" id="cd02440">
    <property type="entry name" value="AdoMet_MTases"/>
    <property type="match status" value="1"/>
</dbReference>
<dbReference type="FunFam" id="3.40.50.150:FF:000053">
    <property type="entry name" value="Release factor glutamine methyltransferase"/>
    <property type="match status" value="1"/>
</dbReference>
<gene>
    <name evidence="8" type="primary">hemK</name>
    <name evidence="5" type="synonym">prmC</name>
    <name evidence="8" type="ordered locus">Bpet4541</name>
</gene>
<dbReference type="InterPro" id="IPR029063">
    <property type="entry name" value="SAM-dependent_MTases_sf"/>
</dbReference>
<evidence type="ECO:0000313" key="9">
    <source>
        <dbReference type="Proteomes" id="UP000001225"/>
    </source>
</evidence>
<dbReference type="InterPro" id="IPR050320">
    <property type="entry name" value="N5-glutamine_MTase"/>
</dbReference>
<dbReference type="eggNOG" id="COG2890">
    <property type="taxonomic scope" value="Bacteria"/>
</dbReference>
<dbReference type="PANTHER" id="PTHR18895">
    <property type="entry name" value="HEMK METHYLTRANSFERASE"/>
    <property type="match status" value="1"/>
</dbReference>
<dbReference type="SUPFAM" id="SSF53335">
    <property type="entry name" value="S-adenosyl-L-methionine-dependent methyltransferases"/>
    <property type="match status" value="1"/>
</dbReference>
<comment type="catalytic activity">
    <reaction evidence="4 5">
        <text>L-glutaminyl-[peptide chain release factor] + S-adenosyl-L-methionine = N(5)-methyl-L-glutaminyl-[peptide chain release factor] + S-adenosyl-L-homocysteine + H(+)</text>
        <dbReference type="Rhea" id="RHEA:42896"/>
        <dbReference type="Rhea" id="RHEA-COMP:10271"/>
        <dbReference type="Rhea" id="RHEA-COMP:10272"/>
        <dbReference type="ChEBI" id="CHEBI:15378"/>
        <dbReference type="ChEBI" id="CHEBI:30011"/>
        <dbReference type="ChEBI" id="CHEBI:57856"/>
        <dbReference type="ChEBI" id="CHEBI:59789"/>
        <dbReference type="ChEBI" id="CHEBI:61891"/>
        <dbReference type="EC" id="2.1.1.297"/>
    </reaction>
</comment>
<evidence type="ECO:0000256" key="5">
    <source>
        <dbReference type="HAMAP-Rule" id="MF_02126"/>
    </source>
</evidence>
<feature type="binding site" evidence="5">
    <location>
        <begin position="117"/>
        <end position="121"/>
    </location>
    <ligand>
        <name>S-adenosyl-L-methionine</name>
        <dbReference type="ChEBI" id="CHEBI:59789"/>
    </ligand>
</feature>
<dbReference type="STRING" id="94624.Bpet4541"/>
<proteinExistence type="inferred from homology"/>
<dbReference type="GO" id="GO:0032259">
    <property type="term" value="P:methylation"/>
    <property type="evidence" value="ECO:0007669"/>
    <property type="project" value="UniProtKB-KW"/>
</dbReference>
<dbReference type="InterPro" id="IPR004556">
    <property type="entry name" value="HemK-like"/>
</dbReference>
<evidence type="ECO:0000256" key="4">
    <source>
        <dbReference type="ARBA" id="ARBA00048391"/>
    </source>
</evidence>
<dbReference type="Proteomes" id="UP000001225">
    <property type="component" value="Chromosome"/>
</dbReference>
<dbReference type="InterPro" id="IPR007848">
    <property type="entry name" value="Small_mtfrase_dom"/>
</dbReference>
<evidence type="ECO:0000313" key="8">
    <source>
        <dbReference type="EMBL" id="CAP44892.1"/>
    </source>
</evidence>
<evidence type="ECO:0000256" key="2">
    <source>
        <dbReference type="ARBA" id="ARBA00022679"/>
    </source>
</evidence>
<feature type="binding site" evidence="5">
    <location>
        <position position="167"/>
    </location>
    <ligand>
        <name>S-adenosyl-L-methionine</name>
        <dbReference type="ChEBI" id="CHEBI:59789"/>
    </ligand>
</feature>
<dbReference type="HAMAP" id="MF_02126">
    <property type="entry name" value="RF_methyltr_PrmC"/>
    <property type="match status" value="1"/>
</dbReference>
<evidence type="ECO:0000256" key="3">
    <source>
        <dbReference type="ARBA" id="ARBA00022691"/>
    </source>
</evidence>
<feature type="domain" description="Release factor glutamine methyltransferase N-terminal" evidence="7">
    <location>
        <begin position="12"/>
        <end position="72"/>
    </location>
</feature>
<keyword evidence="2 5" id="KW-0808">Transferase</keyword>
<dbReference type="Pfam" id="PF05175">
    <property type="entry name" value="MTS"/>
    <property type="match status" value="1"/>
</dbReference>
<dbReference type="EMBL" id="AM902716">
    <property type="protein sequence ID" value="CAP44892.1"/>
    <property type="molecule type" value="Genomic_DNA"/>
</dbReference>
<feature type="binding site" evidence="5">
    <location>
        <position position="140"/>
    </location>
    <ligand>
        <name>S-adenosyl-L-methionine</name>
        <dbReference type="ChEBI" id="CHEBI:59789"/>
    </ligand>
</feature>
<accession>A9IER6</accession>
<feature type="domain" description="Methyltransferase small" evidence="6">
    <location>
        <begin position="104"/>
        <end position="192"/>
    </location>
</feature>
<dbReference type="InterPro" id="IPR040758">
    <property type="entry name" value="PrmC_N"/>
</dbReference>
<organism evidence="8 9">
    <name type="scientific">Bordetella petrii (strain ATCC BAA-461 / DSM 12804 / CCUG 43448 / CIP 107267 / Se-1111R)</name>
    <dbReference type="NCBI Taxonomy" id="340100"/>
    <lineage>
        <taxon>Bacteria</taxon>
        <taxon>Pseudomonadati</taxon>
        <taxon>Pseudomonadota</taxon>
        <taxon>Betaproteobacteria</taxon>
        <taxon>Burkholderiales</taxon>
        <taxon>Alcaligenaceae</taxon>
        <taxon>Bordetella</taxon>
    </lineage>
</organism>
<dbReference type="EC" id="2.1.1.297" evidence="5"/>
<name>A9IER6_BORPD</name>
<dbReference type="AlphaFoldDB" id="A9IER6"/>
<dbReference type="GO" id="GO:0102559">
    <property type="term" value="F:peptide chain release factor N(5)-glutamine methyltransferase activity"/>
    <property type="evidence" value="ECO:0007669"/>
    <property type="project" value="UniProtKB-EC"/>
</dbReference>
<dbReference type="Gene3D" id="1.10.8.10">
    <property type="entry name" value="DNA helicase RuvA subunit, C-terminal domain"/>
    <property type="match status" value="1"/>
</dbReference>
<dbReference type="InterPro" id="IPR002052">
    <property type="entry name" value="DNA_methylase_N6_adenine_CS"/>
</dbReference>
<feature type="binding site" evidence="5">
    <location>
        <position position="183"/>
    </location>
    <ligand>
        <name>S-adenosyl-L-methionine</name>
        <dbReference type="ChEBI" id="CHEBI:59789"/>
    </ligand>
</feature>
<dbReference type="KEGG" id="bpt:Bpet4541"/>
<keyword evidence="3 5" id="KW-0949">S-adenosyl-L-methionine</keyword>
<protein>
    <recommendedName>
        <fullName evidence="5">Release factor glutamine methyltransferase</fullName>
        <shortName evidence="5">RF MTase</shortName>
        <ecNumber evidence="5">2.1.1.297</ecNumber>
    </recommendedName>
    <alternativeName>
        <fullName evidence="5">N5-glutamine methyltransferase PrmC</fullName>
    </alternativeName>
    <alternativeName>
        <fullName evidence="5">Protein-(glutamine-N5) MTase PrmC</fullName>
    </alternativeName>
    <alternativeName>
        <fullName evidence="5">Protein-glutamine N-methyltransferase PrmC</fullName>
    </alternativeName>
</protein>
<dbReference type="NCBIfam" id="TIGR00536">
    <property type="entry name" value="hemK_fam"/>
    <property type="match status" value="1"/>
</dbReference>
<dbReference type="InterPro" id="IPR019874">
    <property type="entry name" value="RF_methyltr_PrmC"/>
</dbReference>